<accession>A0A0K8QN26</accession>
<dbReference type="HOGENOM" id="CLU_2586968_0_0_6"/>
<evidence type="ECO:0000313" key="1">
    <source>
        <dbReference type="EMBL" id="GAN44685.1"/>
    </source>
</evidence>
<dbReference type="STRING" id="1475481.GCA_000953855_01597"/>
<keyword evidence="3" id="KW-1185">Reference proteome</keyword>
<name>A0A0K8QN26_9GAMM</name>
<evidence type="ECO:0000313" key="3">
    <source>
        <dbReference type="Proteomes" id="UP000253740"/>
    </source>
</evidence>
<sequence length="85" mass="9636">MLGYMTARQARAAGFTHHGKYFGVPIWIGDLDSFSPVVAAKWAPMEAVMTLFHHIEATLHALRYPDHPPVFQFWIGQLIDIEDKA</sequence>
<dbReference type="OrthoDB" id="6046206at2"/>
<dbReference type="EMBL" id="DF952378">
    <property type="protein sequence ID" value="GAN44685.1"/>
    <property type="molecule type" value="Genomic_DNA"/>
</dbReference>
<organism evidence="2">
    <name type="scientific">Mizugakiibacter sediminis</name>
    <dbReference type="NCBI Taxonomy" id="1475481"/>
    <lineage>
        <taxon>Bacteria</taxon>
        <taxon>Pseudomonadati</taxon>
        <taxon>Pseudomonadota</taxon>
        <taxon>Gammaproteobacteria</taxon>
        <taxon>Lysobacterales</taxon>
        <taxon>Rhodanobacteraceae</taxon>
        <taxon>Mizugakiibacter</taxon>
    </lineage>
</organism>
<gene>
    <name evidence="1" type="ORF">MBSD_1220</name>
    <name evidence="2" type="ORF">MBSD_n1567</name>
</gene>
<reference evidence="1" key="1">
    <citation type="submission" date="2015-03" db="EMBL/GenBank/DDBJ databases">
        <title>Draft genome sequence of Mizugakiibacter sediminis skMP5.</title>
        <authorList>
            <person name="Watanabe T."/>
            <person name="Kojima H."/>
            <person name="Fukui M."/>
        </authorList>
    </citation>
    <scope>NUCLEOTIDE SEQUENCE</scope>
    <source>
        <strain evidence="1">SkMP5</strain>
    </source>
</reference>
<protein>
    <submittedName>
        <fullName evidence="2">Uncharacterized protein</fullName>
    </submittedName>
</protein>
<dbReference type="EMBL" id="DF970196">
    <property type="protein sequence ID" value="GAP66263.1"/>
    <property type="molecule type" value="Genomic_DNA"/>
</dbReference>
<dbReference type="RefSeq" id="WP_062536778.1">
    <property type="nucleotide sequence ID" value="NZ_DF970196.1"/>
</dbReference>
<evidence type="ECO:0000313" key="2">
    <source>
        <dbReference type="EMBL" id="GAP66263.1"/>
    </source>
</evidence>
<reference evidence="2" key="2">
    <citation type="submission" date="2015-08" db="EMBL/GenBank/DDBJ databases">
        <title>Complete DNA Sequence of Pseudomonas syringae pv. actinidiae, the Causal Agent of Kiwifruit Canker Disease.</title>
        <authorList>
            <person name="Rikkerink E.H.A."/>
            <person name="Fineran P.C."/>
        </authorList>
    </citation>
    <scope>NUCLEOTIDE SEQUENCE</scope>
    <source>
        <strain evidence="2">SkMP5</strain>
    </source>
</reference>
<dbReference type="AlphaFoldDB" id="A0A0K8QN26"/>
<proteinExistence type="predicted"/>
<dbReference type="Proteomes" id="UP000253740">
    <property type="component" value="Unassembled WGS sequence"/>
</dbReference>